<dbReference type="InterPro" id="IPR050476">
    <property type="entry name" value="Insect_CytP450_Detox"/>
</dbReference>
<keyword evidence="9" id="KW-0560">Oxidoreductase</keyword>
<keyword evidence="14" id="KW-1185">Reference proteome</keyword>
<keyword evidence="8" id="KW-0492">Microsome</keyword>
<dbReference type="GO" id="GO:0005506">
    <property type="term" value="F:iron ion binding"/>
    <property type="evidence" value="ECO:0007669"/>
    <property type="project" value="InterPro"/>
</dbReference>
<evidence type="ECO:0000256" key="5">
    <source>
        <dbReference type="ARBA" id="ARBA00022617"/>
    </source>
</evidence>
<evidence type="ECO:0000256" key="6">
    <source>
        <dbReference type="ARBA" id="ARBA00022723"/>
    </source>
</evidence>
<dbReference type="AlphaFoldDB" id="A0AAN9Y156"/>
<dbReference type="InterPro" id="IPR001128">
    <property type="entry name" value="Cyt_P450"/>
</dbReference>
<sequence>MADFGHWTSSLRLNIKSLKTFPVFGNVAQFILLRKIYHETINDLYEALGDVPFGGVYQMHDPFLLVKDPKLINRVLIADFKVFSSRGPVLFASQKQKLKNDLTMNVTLAHGERWKMLRQKMSSVFTSYKTKQMYEQVSYCVNLLTEFVDKQMDVTESVDVSTKNIADKLAVEVMGLCFFGIQCHSFERDYSEFAVMCGQIFTTQSANVIRLIFSIFNKKLWHKLNLPDFNKKVTEFFKSMSLDVVSHRRQNKQTRNDFLQLLMNMQNSHIDPEFAVASCGEVPEDS</sequence>
<dbReference type="Gene3D" id="1.10.630.10">
    <property type="entry name" value="Cytochrome P450"/>
    <property type="match status" value="1"/>
</dbReference>
<evidence type="ECO:0000256" key="8">
    <source>
        <dbReference type="ARBA" id="ARBA00022848"/>
    </source>
</evidence>
<evidence type="ECO:0000256" key="3">
    <source>
        <dbReference type="ARBA" id="ARBA00004406"/>
    </source>
</evidence>
<keyword evidence="5" id="KW-0349">Heme</keyword>
<proteinExistence type="inferred from homology"/>
<dbReference type="EMBL" id="JBBCAQ010000034">
    <property type="protein sequence ID" value="KAK7580556.1"/>
    <property type="molecule type" value="Genomic_DNA"/>
</dbReference>
<dbReference type="SUPFAM" id="SSF48264">
    <property type="entry name" value="Cytochrome P450"/>
    <property type="match status" value="1"/>
</dbReference>
<evidence type="ECO:0000256" key="9">
    <source>
        <dbReference type="ARBA" id="ARBA00023002"/>
    </source>
</evidence>
<evidence type="ECO:0000256" key="12">
    <source>
        <dbReference type="ARBA" id="ARBA00023136"/>
    </source>
</evidence>
<evidence type="ECO:0000313" key="13">
    <source>
        <dbReference type="EMBL" id="KAK7580556.1"/>
    </source>
</evidence>
<evidence type="ECO:0000256" key="7">
    <source>
        <dbReference type="ARBA" id="ARBA00022824"/>
    </source>
</evidence>
<evidence type="ECO:0008006" key="15">
    <source>
        <dbReference type="Google" id="ProtNLM"/>
    </source>
</evidence>
<dbReference type="PANTHER" id="PTHR24292">
    <property type="entry name" value="CYTOCHROME P450"/>
    <property type="match status" value="1"/>
</dbReference>
<evidence type="ECO:0000256" key="1">
    <source>
        <dbReference type="ARBA" id="ARBA00001971"/>
    </source>
</evidence>
<dbReference type="Proteomes" id="UP001367676">
    <property type="component" value="Unassembled WGS sequence"/>
</dbReference>
<comment type="subcellular location">
    <subcellularLocation>
        <location evidence="3">Endoplasmic reticulum membrane</location>
        <topology evidence="3">Peripheral membrane protein</topology>
    </subcellularLocation>
    <subcellularLocation>
        <location evidence="2">Microsome membrane</location>
        <topology evidence="2">Peripheral membrane protein</topology>
    </subcellularLocation>
</comment>
<gene>
    <name evidence="13" type="ORF">V9T40_001185</name>
</gene>
<evidence type="ECO:0000256" key="10">
    <source>
        <dbReference type="ARBA" id="ARBA00023004"/>
    </source>
</evidence>
<comment type="caution">
    <text evidence="13">The sequence shown here is derived from an EMBL/GenBank/DDBJ whole genome shotgun (WGS) entry which is preliminary data.</text>
</comment>
<comment type="cofactor">
    <cofactor evidence="1">
        <name>heme</name>
        <dbReference type="ChEBI" id="CHEBI:30413"/>
    </cofactor>
</comment>
<evidence type="ECO:0000256" key="2">
    <source>
        <dbReference type="ARBA" id="ARBA00004174"/>
    </source>
</evidence>
<dbReference type="GO" id="GO:0005789">
    <property type="term" value="C:endoplasmic reticulum membrane"/>
    <property type="evidence" value="ECO:0007669"/>
    <property type="project" value="UniProtKB-SubCell"/>
</dbReference>
<keyword evidence="7" id="KW-0256">Endoplasmic reticulum</keyword>
<dbReference type="PANTHER" id="PTHR24292:SF54">
    <property type="entry name" value="CYP9F3-RELATED"/>
    <property type="match status" value="1"/>
</dbReference>
<keyword evidence="11" id="KW-0503">Monooxygenase</keyword>
<dbReference type="GO" id="GO:0020037">
    <property type="term" value="F:heme binding"/>
    <property type="evidence" value="ECO:0007669"/>
    <property type="project" value="InterPro"/>
</dbReference>
<comment type="similarity">
    <text evidence="4">Belongs to the cytochrome P450 family.</text>
</comment>
<keyword evidence="12" id="KW-0472">Membrane</keyword>
<dbReference type="GO" id="GO:0016705">
    <property type="term" value="F:oxidoreductase activity, acting on paired donors, with incorporation or reduction of molecular oxygen"/>
    <property type="evidence" value="ECO:0007669"/>
    <property type="project" value="InterPro"/>
</dbReference>
<dbReference type="InterPro" id="IPR036396">
    <property type="entry name" value="Cyt_P450_sf"/>
</dbReference>
<name>A0AAN9Y156_9HEMI</name>
<keyword evidence="6" id="KW-0479">Metal-binding</keyword>
<dbReference type="Pfam" id="PF00067">
    <property type="entry name" value="p450"/>
    <property type="match status" value="1"/>
</dbReference>
<reference evidence="13 14" key="1">
    <citation type="submission" date="2024-03" db="EMBL/GenBank/DDBJ databases">
        <title>Adaptation during the transition from Ophiocordyceps entomopathogen to insect associate is accompanied by gene loss and intensified selection.</title>
        <authorList>
            <person name="Ward C.M."/>
            <person name="Onetto C.A."/>
            <person name="Borneman A.R."/>
        </authorList>
    </citation>
    <scope>NUCLEOTIDE SEQUENCE [LARGE SCALE GENOMIC DNA]</scope>
    <source>
        <strain evidence="13">AWRI1</strain>
        <tissue evidence="13">Single Adult Female</tissue>
    </source>
</reference>
<keyword evidence="10" id="KW-0408">Iron</keyword>
<dbReference type="GO" id="GO:0004497">
    <property type="term" value="F:monooxygenase activity"/>
    <property type="evidence" value="ECO:0007669"/>
    <property type="project" value="UniProtKB-KW"/>
</dbReference>
<organism evidence="13 14">
    <name type="scientific">Parthenolecanium corni</name>
    <dbReference type="NCBI Taxonomy" id="536013"/>
    <lineage>
        <taxon>Eukaryota</taxon>
        <taxon>Metazoa</taxon>
        <taxon>Ecdysozoa</taxon>
        <taxon>Arthropoda</taxon>
        <taxon>Hexapoda</taxon>
        <taxon>Insecta</taxon>
        <taxon>Pterygota</taxon>
        <taxon>Neoptera</taxon>
        <taxon>Paraneoptera</taxon>
        <taxon>Hemiptera</taxon>
        <taxon>Sternorrhyncha</taxon>
        <taxon>Coccoidea</taxon>
        <taxon>Coccidae</taxon>
        <taxon>Parthenolecanium</taxon>
    </lineage>
</organism>
<evidence type="ECO:0000256" key="4">
    <source>
        <dbReference type="ARBA" id="ARBA00010617"/>
    </source>
</evidence>
<accession>A0AAN9Y156</accession>
<protein>
    <recommendedName>
        <fullName evidence="15">Cytochrome P450</fullName>
    </recommendedName>
</protein>
<evidence type="ECO:0000313" key="14">
    <source>
        <dbReference type="Proteomes" id="UP001367676"/>
    </source>
</evidence>
<evidence type="ECO:0000256" key="11">
    <source>
        <dbReference type="ARBA" id="ARBA00023033"/>
    </source>
</evidence>